<evidence type="ECO:0000313" key="2">
    <source>
        <dbReference type="EMBL" id="NHK99110.1"/>
    </source>
</evidence>
<name>A0ABX0HVR7_9BURK</name>
<protein>
    <submittedName>
        <fullName evidence="2">Uncharacterized protein</fullName>
    </submittedName>
</protein>
<accession>A0ABX0HVR7</accession>
<evidence type="ECO:0000256" key="1">
    <source>
        <dbReference type="SAM" id="MobiDB-lite"/>
    </source>
</evidence>
<dbReference type="RefSeq" id="WP_009857088.1">
    <property type="nucleotide sequence ID" value="NZ_JAAOCD010000005.1"/>
</dbReference>
<feature type="region of interest" description="Disordered" evidence="1">
    <location>
        <begin position="1"/>
        <end position="21"/>
    </location>
</feature>
<evidence type="ECO:0000313" key="3">
    <source>
        <dbReference type="Proteomes" id="UP000802098"/>
    </source>
</evidence>
<reference evidence="2 3" key="1">
    <citation type="submission" date="2020-03" db="EMBL/GenBank/DDBJ databases">
        <title>Rubrivivax benzoatilyticus JA2 (sequenced after 10 years sub-culturing).</title>
        <authorList>
            <person name="Gupta D."/>
            <person name="Chintalapati S."/>
            <person name="Chintalapati V.R."/>
        </authorList>
    </citation>
    <scope>NUCLEOTIDE SEQUENCE [LARGE SCALE GENOMIC DNA]</scope>
    <source>
        <strain evidence="2 3">JA2-Mal</strain>
    </source>
</reference>
<keyword evidence="3" id="KW-1185">Reference proteome</keyword>
<dbReference type="Proteomes" id="UP000802098">
    <property type="component" value="Unassembled WGS sequence"/>
</dbReference>
<dbReference type="EMBL" id="JAAOCD010000005">
    <property type="protein sequence ID" value="NHK99110.1"/>
    <property type="molecule type" value="Genomic_DNA"/>
</dbReference>
<organism evidence="2 3">
    <name type="scientific">Rubrivivax benzoatilyticus</name>
    <dbReference type="NCBI Taxonomy" id="316997"/>
    <lineage>
        <taxon>Bacteria</taxon>
        <taxon>Pseudomonadati</taxon>
        <taxon>Pseudomonadota</taxon>
        <taxon>Betaproteobacteria</taxon>
        <taxon>Burkholderiales</taxon>
        <taxon>Sphaerotilaceae</taxon>
        <taxon>Rubrivivax</taxon>
    </lineage>
</organism>
<proteinExistence type="predicted"/>
<sequence length="133" mass="14450">MPRSPKPATPVATGRKPKPAAAPAVRPFLRFHHSHELRVKTLQVLDSVEGADKPSACSAQLTALVLELTESGMEQYFLQPLKATQANFVVQQSASIGLSGVQKLMGGVIRNILARMDDRQLLSVCGSIRQFMI</sequence>
<gene>
    <name evidence="2" type="ORF">G7087_12045</name>
</gene>
<comment type="caution">
    <text evidence="2">The sequence shown here is derived from an EMBL/GenBank/DDBJ whole genome shotgun (WGS) entry which is preliminary data.</text>
</comment>